<keyword evidence="13" id="KW-0812">Transmembrane</keyword>
<keyword evidence="12" id="KW-0175">Coiled coil</keyword>
<dbReference type="Pfam" id="PF00672">
    <property type="entry name" value="HAMP"/>
    <property type="match status" value="1"/>
</dbReference>
<dbReference type="InterPro" id="IPR003594">
    <property type="entry name" value="HATPase_dom"/>
</dbReference>
<reference evidence="17" key="1">
    <citation type="journal article" date="2019" name="Int. J. Syst. Evol. Microbiol.">
        <title>The Global Catalogue of Microorganisms (GCM) 10K type strain sequencing project: providing services to taxonomists for standard genome sequencing and annotation.</title>
        <authorList>
            <consortium name="The Broad Institute Genomics Platform"/>
            <consortium name="The Broad Institute Genome Sequencing Center for Infectious Disease"/>
            <person name="Wu L."/>
            <person name="Ma J."/>
        </authorList>
    </citation>
    <scope>NUCLEOTIDE SEQUENCE [LARGE SCALE GENOMIC DNA]</scope>
    <source>
        <strain evidence="17">IBRC-M 10813</strain>
    </source>
</reference>
<evidence type="ECO:0000259" key="15">
    <source>
        <dbReference type="PROSITE" id="PS50885"/>
    </source>
</evidence>
<dbReference type="Gene3D" id="3.30.565.10">
    <property type="entry name" value="Histidine kinase-like ATPase, C-terminal domain"/>
    <property type="match status" value="1"/>
</dbReference>
<evidence type="ECO:0000313" key="16">
    <source>
        <dbReference type="EMBL" id="MFC4077012.1"/>
    </source>
</evidence>
<evidence type="ECO:0000256" key="8">
    <source>
        <dbReference type="ARBA" id="ARBA00022777"/>
    </source>
</evidence>
<keyword evidence="8 16" id="KW-0418">Kinase</keyword>
<keyword evidence="17" id="KW-1185">Reference proteome</keyword>
<comment type="caution">
    <text evidence="16">The sequence shown here is derived from an EMBL/GenBank/DDBJ whole genome shotgun (WGS) entry which is preliminary data.</text>
</comment>
<keyword evidence="4" id="KW-1003">Cell membrane</keyword>
<dbReference type="SMART" id="SM00387">
    <property type="entry name" value="HATPase_c"/>
    <property type="match status" value="1"/>
</dbReference>
<dbReference type="Proteomes" id="UP001595843">
    <property type="component" value="Unassembled WGS sequence"/>
</dbReference>
<keyword evidence="6 16" id="KW-0808">Transferase</keyword>
<dbReference type="PANTHER" id="PTHR34220">
    <property type="entry name" value="SENSOR HISTIDINE KINASE YPDA"/>
    <property type="match status" value="1"/>
</dbReference>
<organism evidence="16 17">
    <name type="scientific">Salinithrix halophila</name>
    <dbReference type="NCBI Taxonomy" id="1485204"/>
    <lineage>
        <taxon>Bacteria</taxon>
        <taxon>Bacillati</taxon>
        <taxon>Bacillota</taxon>
        <taxon>Bacilli</taxon>
        <taxon>Bacillales</taxon>
        <taxon>Thermoactinomycetaceae</taxon>
        <taxon>Salinithrix</taxon>
    </lineage>
</organism>
<keyword evidence="13" id="KW-1133">Transmembrane helix</keyword>
<evidence type="ECO:0000256" key="2">
    <source>
        <dbReference type="ARBA" id="ARBA00004651"/>
    </source>
</evidence>
<evidence type="ECO:0000256" key="7">
    <source>
        <dbReference type="ARBA" id="ARBA00022741"/>
    </source>
</evidence>
<dbReference type="GO" id="GO:0004673">
    <property type="term" value="F:protein histidine kinase activity"/>
    <property type="evidence" value="ECO:0007669"/>
    <property type="project" value="UniProtKB-EC"/>
</dbReference>
<keyword evidence="10" id="KW-0902">Two-component regulatory system</keyword>
<dbReference type="SUPFAM" id="SSF158472">
    <property type="entry name" value="HAMP domain-like"/>
    <property type="match status" value="1"/>
</dbReference>
<evidence type="ECO:0000256" key="4">
    <source>
        <dbReference type="ARBA" id="ARBA00022475"/>
    </source>
</evidence>
<evidence type="ECO:0000256" key="10">
    <source>
        <dbReference type="ARBA" id="ARBA00023012"/>
    </source>
</evidence>
<evidence type="ECO:0000256" key="5">
    <source>
        <dbReference type="ARBA" id="ARBA00022553"/>
    </source>
</evidence>
<evidence type="ECO:0000313" key="17">
    <source>
        <dbReference type="Proteomes" id="UP001595843"/>
    </source>
</evidence>
<feature type="domain" description="Histidine kinase" evidence="14">
    <location>
        <begin position="380"/>
        <end position="488"/>
    </location>
</feature>
<feature type="coiled-coil region" evidence="12">
    <location>
        <begin position="237"/>
        <end position="289"/>
    </location>
</feature>
<dbReference type="InterPro" id="IPR050640">
    <property type="entry name" value="Bact_2-comp_sensor_kinase"/>
</dbReference>
<evidence type="ECO:0000259" key="14">
    <source>
        <dbReference type="PROSITE" id="PS50109"/>
    </source>
</evidence>
<evidence type="ECO:0000256" key="6">
    <source>
        <dbReference type="ARBA" id="ARBA00022679"/>
    </source>
</evidence>
<keyword evidence="5" id="KW-0597">Phosphoprotein</keyword>
<dbReference type="Pfam" id="PF06580">
    <property type="entry name" value="His_kinase"/>
    <property type="match status" value="1"/>
</dbReference>
<protein>
    <recommendedName>
        <fullName evidence="3">histidine kinase</fullName>
        <ecNumber evidence="3">2.7.13.3</ecNumber>
    </recommendedName>
</protein>
<dbReference type="Gene3D" id="6.10.340.10">
    <property type="match status" value="1"/>
</dbReference>
<evidence type="ECO:0000256" key="11">
    <source>
        <dbReference type="ARBA" id="ARBA00023136"/>
    </source>
</evidence>
<dbReference type="SUPFAM" id="SSF55874">
    <property type="entry name" value="ATPase domain of HSP90 chaperone/DNA topoisomerase II/histidine kinase"/>
    <property type="match status" value="1"/>
</dbReference>
<keyword evidence="9" id="KW-0067">ATP-binding</keyword>
<evidence type="ECO:0000256" key="13">
    <source>
        <dbReference type="SAM" id="Phobius"/>
    </source>
</evidence>
<dbReference type="EC" id="2.7.13.3" evidence="3"/>
<gene>
    <name evidence="16" type="ORF">ACFOUO_09315</name>
</gene>
<keyword evidence="7" id="KW-0547">Nucleotide-binding</keyword>
<dbReference type="InterPro" id="IPR036890">
    <property type="entry name" value="HATPase_C_sf"/>
</dbReference>
<dbReference type="PROSITE" id="PS50109">
    <property type="entry name" value="HIS_KIN"/>
    <property type="match status" value="1"/>
</dbReference>
<accession>A0ABV8JDK3</accession>
<feature type="transmembrane region" description="Helical" evidence="13">
    <location>
        <begin position="178"/>
        <end position="198"/>
    </location>
</feature>
<comment type="catalytic activity">
    <reaction evidence="1">
        <text>ATP + protein L-histidine = ADP + protein N-phospho-L-histidine.</text>
        <dbReference type="EC" id="2.7.13.3"/>
    </reaction>
</comment>
<evidence type="ECO:0000256" key="9">
    <source>
        <dbReference type="ARBA" id="ARBA00022840"/>
    </source>
</evidence>
<sequence>MIRLRTKLWAFFLCVILLLYGVAYVLYDSSQQSVEEYNRNFKRFLLLNDVSQQTDQVLQALNTNLNEKSPNTRTIYQLRREKLLDLQERLVPEIQHQKNYILLGNYSNMIRNFLKESDLALSYSGLNDDAQSAYHYEQAAQLSQFILQTTQDLIDSELTQYYPFYAGMVERNRQLQSMSTAIFISILLTAGLFTYGFAGGITRPIERLVREAKQISRGNLDGKDIQVKSRDEIYYLAETFNRMRQRLKELIQEMKEKAALEKALQQQRVKNLEVQNLLKEMELKALQSQIHPHFLFNTLNTISKLAYLEGAEQASGLIESVSRMFRYNLRRMDRPVALREDAQHVQHYFAIQKARFRDRVQMSMEVEESCLSHILPVLTLQPLVENAFIHGVEDCESGAEIGVRIYRKHEDVVVEIKDNGKGMDAETVHRLLHPATEGNVRPSGHSTGLGVQNVLKRLCLFYSRDDVMTIESEEEKGTLVRLRMPFYPDEGSDHHVLVAHSG</sequence>
<dbReference type="RefSeq" id="WP_380704459.1">
    <property type="nucleotide sequence ID" value="NZ_JBHSAP010000009.1"/>
</dbReference>
<name>A0ABV8JDK3_9BACL</name>
<feature type="domain" description="HAMP" evidence="15">
    <location>
        <begin position="199"/>
        <end position="252"/>
    </location>
</feature>
<dbReference type="InterPro" id="IPR005467">
    <property type="entry name" value="His_kinase_dom"/>
</dbReference>
<dbReference type="InterPro" id="IPR003660">
    <property type="entry name" value="HAMP_dom"/>
</dbReference>
<dbReference type="InterPro" id="IPR010559">
    <property type="entry name" value="Sig_transdc_His_kin_internal"/>
</dbReference>
<dbReference type="SMART" id="SM00304">
    <property type="entry name" value="HAMP"/>
    <property type="match status" value="1"/>
</dbReference>
<dbReference type="EMBL" id="JBHSAP010000009">
    <property type="protein sequence ID" value="MFC4077012.1"/>
    <property type="molecule type" value="Genomic_DNA"/>
</dbReference>
<evidence type="ECO:0000256" key="3">
    <source>
        <dbReference type="ARBA" id="ARBA00012438"/>
    </source>
</evidence>
<proteinExistence type="predicted"/>
<dbReference type="PANTHER" id="PTHR34220:SF7">
    <property type="entry name" value="SENSOR HISTIDINE KINASE YPDA"/>
    <property type="match status" value="1"/>
</dbReference>
<comment type="subcellular location">
    <subcellularLocation>
        <location evidence="2">Cell membrane</location>
        <topology evidence="2">Multi-pass membrane protein</topology>
    </subcellularLocation>
</comment>
<evidence type="ECO:0000256" key="1">
    <source>
        <dbReference type="ARBA" id="ARBA00000085"/>
    </source>
</evidence>
<dbReference type="Pfam" id="PF02518">
    <property type="entry name" value="HATPase_c"/>
    <property type="match status" value="1"/>
</dbReference>
<keyword evidence="11 13" id="KW-0472">Membrane</keyword>
<evidence type="ECO:0000256" key="12">
    <source>
        <dbReference type="SAM" id="Coils"/>
    </source>
</evidence>
<dbReference type="PROSITE" id="PS50885">
    <property type="entry name" value="HAMP"/>
    <property type="match status" value="1"/>
</dbReference>
<dbReference type="CDD" id="cd06225">
    <property type="entry name" value="HAMP"/>
    <property type="match status" value="1"/>
</dbReference>